<name>A0A1M6FAH3_9FLAO</name>
<dbReference type="Gene3D" id="3.50.50.60">
    <property type="entry name" value="FAD/NAD(P)-binding domain"/>
    <property type="match status" value="1"/>
</dbReference>
<keyword evidence="5" id="KW-0812">Transmembrane</keyword>
<dbReference type="SUPFAM" id="SSF54373">
    <property type="entry name" value="FAD-linked reductases, C-terminal domain"/>
    <property type="match status" value="1"/>
</dbReference>
<dbReference type="STRING" id="558155.SAMN04487911_10852"/>
<gene>
    <name evidence="7" type="ORF">SAMN04487911_10852</name>
</gene>
<dbReference type="PANTHER" id="PTHR13847">
    <property type="entry name" value="SARCOSINE DEHYDROGENASE-RELATED"/>
    <property type="match status" value="1"/>
</dbReference>
<keyword evidence="5" id="KW-0472">Membrane</keyword>
<keyword evidence="5" id="KW-1133">Transmembrane helix</keyword>
<evidence type="ECO:0000256" key="4">
    <source>
        <dbReference type="ARBA" id="ARBA00023002"/>
    </source>
</evidence>
<dbReference type="Pfam" id="PF01266">
    <property type="entry name" value="DAO"/>
    <property type="match status" value="1"/>
</dbReference>
<dbReference type="EMBL" id="FQYX01000008">
    <property type="protein sequence ID" value="SHI94609.1"/>
    <property type="molecule type" value="Genomic_DNA"/>
</dbReference>
<organism evidence="7 8">
    <name type="scientific">Arenibacter nanhaiticus</name>
    <dbReference type="NCBI Taxonomy" id="558155"/>
    <lineage>
        <taxon>Bacteria</taxon>
        <taxon>Pseudomonadati</taxon>
        <taxon>Bacteroidota</taxon>
        <taxon>Flavobacteriia</taxon>
        <taxon>Flavobacteriales</taxon>
        <taxon>Flavobacteriaceae</taxon>
        <taxon>Arenibacter</taxon>
    </lineage>
</organism>
<dbReference type="SUPFAM" id="SSF51971">
    <property type="entry name" value="Nucleotide-binding domain"/>
    <property type="match status" value="1"/>
</dbReference>
<keyword evidence="4" id="KW-0560">Oxidoreductase</keyword>
<reference evidence="7 8" key="1">
    <citation type="submission" date="2016-11" db="EMBL/GenBank/DDBJ databases">
        <authorList>
            <person name="Jaros S."/>
            <person name="Januszkiewicz K."/>
            <person name="Wedrychowicz H."/>
        </authorList>
    </citation>
    <scope>NUCLEOTIDE SEQUENCE [LARGE SCALE GENOMIC DNA]</scope>
    <source>
        <strain evidence="7 8">CGMCC 1.8863</strain>
    </source>
</reference>
<evidence type="ECO:0000256" key="5">
    <source>
        <dbReference type="SAM" id="Phobius"/>
    </source>
</evidence>
<dbReference type="GO" id="GO:0005737">
    <property type="term" value="C:cytoplasm"/>
    <property type="evidence" value="ECO:0007669"/>
    <property type="project" value="TreeGrafter"/>
</dbReference>
<keyword evidence="3" id="KW-0285">Flavoprotein</keyword>
<dbReference type="AlphaFoldDB" id="A0A1M6FAH3"/>
<dbReference type="InterPro" id="IPR036188">
    <property type="entry name" value="FAD/NAD-bd_sf"/>
</dbReference>
<keyword evidence="8" id="KW-1185">Reference proteome</keyword>
<evidence type="ECO:0000256" key="2">
    <source>
        <dbReference type="ARBA" id="ARBA00009410"/>
    </source>
</evidence>
<comment type="similarity">
    <text evidence="2">Belongs to the DadA oxidoreductase family.</text>
</comment>
<evidence type="ECO:0000256" key="3">
    <source>
        <dbReference type="ARBA" id="ARBA00022630"/>
    </source>
</evidence>
<dbReference type="InterPro" id="IPR006076">
    <property type="entry name" value="FAD-dep_OxRdtase"/>
</dbReference>
<evidence type="ECO:0000313" key="8">
    <source>
        <dbReference type="Proteomes" id="UP000184231"/>
    </source>
</evidence>
<dbReference type="GO" id="GO:0016491">
    <property type="term" value="F:oxidoreductase activity"/>
    <property type="evidence" value="ECO:0007669"/>
    <property type="project" value="UniProtKB-KW"/>
</dbReference>
<feature type="transmembrane region" description="Helical" evidence="5">
    <location>
        <begin position="20"/>
        <end position="43"/>
    </location>
</feature>
<evidence type="ECO:0000259" key="6">
    <source>
        <dbReference type="Pfam" id="PF01266"/>
    </source>
</evidence>
<proteinExistence type="inferred from homology"/>
<dbReference type="PANTHER" id="PTHR13847:SF286">
    <property type="entry name" value="D-AMINO ACID DEHYDROGENASE"/>
    <property type="match status" value="1"/>
</dbReference>
<protein>
    <submittedName>
        <fullName evidence="7">Glycine/D-amino acid oxidase</fullName>
    </submittedName>
</protein>
<dbReference type="Proteomes" id="UP000184231">
    <property type="component" value="Unassembled WGS sequence"/>
</dbReference>
<evidence type="ECO:0000256" key="1">
    <source>
        <dbReference type="ARBA" id="ARBA00001974"/>
    </source>
</evidence>
<dbReference type="Gene3D" id="3.30.9.10">
    <property type="entry name" value="D-Amino Acid Oxidase, subunit A, domain 2"/>
    <property type="match status" value="1"/>
</dbReference>
<accession>A0A1M6FAH3</accession>
<feature type="domain" description="FAD dependent oxidoreductase" evidence="6">
    <location>
        <begin position="39"/>
        <end position="360"/>
    </location>
</feature>
<evidence type="ECO:0000313" key="7">
    <source>
        <dbReference type="EMBL" id="SHI94609.1"/>
    </source>
</evidence>
<comment type="cofactor">
    <cofactor evidence="1">
        <name>FAD</name>
        <dbReference type="ChEBI" id="CHEBI:57692"/>
    </cofactor>
</comment>
<sequence>MGLLRTYNKNSLYLYKKRGYLSKIASFFVPFTTFGPMVDYLVVGLGLAGISFCEHLDRNGKSFMAISDNSQTSSVVAGGLYNPVILKRFTLAWDAHEQLTEAIPFYNAIERKLNTTLDYKVPVLRRFASIEEQNLWFEAADKPSLAPYLSTKIRVNNNASIEAPFGYGEVLHTGRLDTPKLLSSYAHYLKESNRFLQETFSFDALEIQDDSVTYNGKKAKYLVFATGFGLHHNPYFNYLPLNGTKGELLTIKAPKLKEENVIKSSVFVIPMGDDLYRVGATYKWKDKTNTPTEASRRELIEKLNTFLKCDYEVVGQEAGIRPTVGDRRPLVGSHPVHRNLFVLNGLGTRGIMIGPTAAKKLYGYIENNTPLDAEIDIARFTKKHFKK</sequence>